<gene>
    <name evidence="1" type="ORF">EGYM00392_LOCUS44307</name>
    <name evidence="2" type="ORF">EGYM00392_LOCUS44310</name>
</gene>
<evidence type="ECO:0000313" key="1">
    <source>
        <dbReference type="EMBL" id="CAD9033163.1"/>
    </source>
</evidence>
<evidence type="ECO:0000313" key="2">
    <source>
        <dbReference type="EMBL" id="CAD9033166.1"/>
    </source>
</evidence>
<name>A0A6U8K0X2_9EUGL</name>
<dbReference type="AlphaFoldDB" id="A0A6U8K0X2"/>
<dbReference type="EMBL" id="HBGA01119292">
    <property type="protein sequence ID" value="CAD9033166.1"/>
    <property type="molecule type" value="Transcribed_RNA"/>
</dbReference>
<protein>
    <submittedName>
        <fullName evidence="1">Uncharacterized protein</fullName>
    </submittedName>
</protein>
<reference evidence="1" key="1">
    <citation type="submission" date="2021-01" db="EMBL/GenBank/DDBJ databases">
        <authorList>
            <person name="Corre E."/>
            <person name="Pelletier E."/>
            <person name="Niang G."/>
            <person name="Scheremetjew M."/>
            <person name="Finn R."/>
            <person name="Kale V."/>
            <person name="Holt S."/>
            <person name="Cochrane G."/>
            <person name="Meng A."/>
            <person name="Brown T."/>
            <person name="Cohen L."/>
        </authorList>
    </citation>
    <scope>NUCLEOTIDE SEQUENCE</scope>
    <source>
        <strain evidence="1">NIES-381</strain>
    </source>
</reference>
<dbReference type="EMBL" id="HBGA01119288">
    <property type="protein sequence ID" value="CAD9033163.1"/>
    <property type="molecule type" value="Transcribed_RNA"/>
</dbReference>
<organism evidence="1">
    <name type="scientific">Eutreptiella gymnastica</name>
    <dbReference type="NCBI Taxonomy" id="73025"/>
    <lineage>
        <taxon>Eukaryota</taxon>
        <taxon>Discoba</taxon>
        <taxon>Euglenozoa</taxon>
        <taxon>Euglenida</taxon>
        <taxon>Spirocuta</taxon>
        <taxon>Euglenophyceae</taxon>
        <taxon>Eutreptiales</taxon>
        <taxon>Eutreptiaceae</taxon>
        <taxon>Eutreptiella</taxon>
    </lineage>
</organism>
<sequence>MRNITCKPKQLRQEVQEMGLQTDHPLLEDLLMGTALPQVVMALRQAVTAHHHRRVVDMDLPQEAPEAMDHRHLVMAHHHLEWIGQAQRPHQALPPCQATDIARIE</sequence>
<accession>A0A6U8K0X2</accession>
<proteinExistence type="predicted"/>